<sequence>DNCQKWLEKARHGKKHLREDYDENQDVTSLVSIEPSINSTNYSFAFSSTQSIQPSFTDTQPTTMSCSWPFRWVENAEAQEMIHFVNSALPLPSRKNLAEKILENTAKDIKI</sequence>
<reference evidence="1" key="1">
    <citation type="submission" date="2022-08" db="EMBL/GenBank/DDBJ databases">
        <authorList>
            <person name="Kallberg Y."/>
            <person name="Tangrot J."/>
            <person name="Rosling A."/>
        </authorList>
    </citation>
    <scope>NUCLEOTIDE SEQUENCE</scope>
    <source>
        <strain evidence="1">Wild A</strain>
    </source>
</reference>
<organism evidence="1 2">
    <name type="scientific">Funneliformis geosporum</name>
    <dbReference type="NCBI Taxonomy" id="1117311"/>
    <lineage>
        <taxon>Eukaryota</taxon>
        <taxon>Fungi</taxon>
        <taxon>Fungi incertae sedis</taxon>
        <taxon>Mucoromycota</taxon>
        <taxon>Glomeromycotina</taxon>
        <taxon>Glomeromycetes</taxon>
        <taxon>Glomerales</taxon>
        <taxon>Glomeraceae</taxon>
        <taxon>Funneliformis</taxon>
    </lineage>
</organism>
<dbReference type="AlphaFoldDB" id="A0A9W4T438"/>
<feature type="non-terminal residue" evidence="1">
    <location>
        <position position="111"/>
    </location>
</feature>
<keyword evidence="2" id="KW-1185">Reference proteome</keyword>
<proteinExistence type="predicted"/>
<gene>
    <name evidence="1" type="ORF">FWILDA_LOCUS15296</name>
</gene>
<dbReference type="EMBL" id="CAMKVN010007804">
    <property type="protein sequence ID" value="CAI2191884.1"/>
    <property type="molecule type" value="Genomic_DNA"/>
</dbReference>
<evidence type="ECO:0000313" key="1">
    <source>
        <dbReference type="EMBL" id="CAI2191884.1"/>
    </source>
</evidence>
<evidence type="ECO:0000313" key="2">
    <source>
        <dbReference type="Proteomes" id="UP001153678"/>
    </source>
</evidence>
<dbReference type="OrthoDB" id="10489724at2759"/>
<accession>A0A9W4T438</accession>
<dbReference type="Proteomes" id="UP001153678">
    <property type="component" value="Unassembled WGS sequence"/>
</dbReference>
<name>A0A9W4T438_9GLOM</name>
<protein>
    <submittedName>
        <fullName evidence="1">3847_t:CDS:1</fullName>
    </submittedName>
</protein>
<comment type="caution">
    <text evidence="1">The sequence shown here is derived from an EMBL/GenBank/DDBJ whole genome shotgun (WGS) entry which is preliminary data.</text>
</comment>